<accession>A0ABM1DD05</accession>
<name>A0ABM1DD05_CERSS</name>
<dbReference type="RefSeq" id="XP_014649686.1">
    <property type="nucleotide sequence ID" value="XM_014794200.1"/>
</dbReference>
<evidence type="ECO:0000256" key="3">
    <source>
        <dbReference type="SAM" id="MobiDB-lite"/>
    </source>
</evidence>
<sequence length="238" mass="25720">PLITAMPEPMVLSKEPVTILCPGPAEAKAYVISKVGSPEPSDTEKQLLSNTTNILRIAEMTPDQAGLYHCSYQSGHSWAKFSNPCSWCCPFDAFILIEEDDVLTIQDQSSTPKGGGPHAVFLLNHVSSTQPRTYRCCGALRNYPYVWSHPSDPLQLQVREPAVWHASAENQVQMSLAGLILLVLGVLLAEACYSCKMPLNGAIKSTEQTSVNPAPLAVVQPTPPDNPGAAAKHEPMES</sequence>
<evidence type="ECO:0000256" key="2">
    <source>
        <dbReference type="ARBA" id="ARBA00023319"/>
    </source>
</evidence>
<feature type="region of interest" description="Disordered" evidence="3">
    <location>
        <begin position="215"/>
        <end position="238"/>
    </location>
</feature>
<evidence type="ECO:0000313" key="4">
    <source>
        <dbReference type="Proteomes" id="UP000694910"/>
    </source>
</evidence>
<dbReference type="InterPro" id="IPR050412">
    <property type="entry name" value="Ig-like_Receptors_ImmuneReg"/>
</dbReference>
<dbReference type="PANTHER" id="PTHR11738:SF172">
    <property type="entry name" value="IG-LIKE DOMAIN-CONTAINING PROTEIN"/>
    <property type="match status" value="1"/>
</dbReference>
<dbReference type="Gene3D" id="2.60.40.10">
    <property type="entry name" value="Immunoglobulins"/>
    <property type="match status" value="2"/>
</dbReference>
<dbReference type="InterPro" id="IPR013783">
    <property type="entry name" value="Ig-like_fold"/>
</dbReference>
<proteinExistence type="predicted"/>
<dbReference type="GeneID" id="101387675"/>
<keyword evidence="1" id="KW-1015">Disulfide bond</keyword>
<dbReference type="SUPFAM" id="SSF48726">
    <property type="entry name" value="Immunoglobulin"/>
    <property type="match status" value="2"/>
</dbReference>
<dbReference type="PANTHER" id="PTHR11738">
    <property type="entry name" value="MHC CLASS I NK CELL RECEPTOR"/>
    <property type="match status" value="1"/>
</dbReference>
<evidence type="ECO:0000256" key="1">
    <source>
        <dbReference type="ARBA" id="ARBA00023157"/>
    </source>
</evidence>
<reference evidence="5" key="1">
    <citation type="submission" date="2025-08" db="UniProtKB">
        <authorList>
            <consortium name="RefSeq"/>
        </authorList>
    </citation>
    <scope>IDENTIFICATION</scope>
</reference>
<dbReference type="InterPro" id="IPR036179">
    <property type="entry name" value="Ig-like_dom_sf"/>
</dbReference>
<protein>
    <submittedName>
        <fullName evidence="5">Leukocyte immunoglobulin-like receptor subfamily A member 6</fullName>
    </submittedName>
</protein>
<gene>
    <name evidence="5" type="primary">LOC101387675</name>
</gene>
<dbReference type="Proteomes" id="UP000694910">
    <property type="component" value="Unplaced"/>
</dbReference>
<organism evidence="4 5">
    <name type="scientific">Ceratotherium simum simum</name>
    <name type="common">Southern white rhinoceros</name>
    <dbReference type="NCBI Taxonomy" id="73337"/>
    <lineage>
        <taxon>Eukaryota</taxon>
        <taxon>Metazoa</taxon>
        <taxon>Chordata</taxon>
        <taxon>Craniata</taxon>
        <taxon>Vertebrata</taxon>
        <taxon>Euteleostomi</taxon>
        <taxon>Mammalia</taxon>
        <taxon>Eutheria</taxon>
        <taxon>Laurasiatheria</taxon>
        <taxon>Perissodactyla</taxon>
        <taxon>Rhinocerotidae</taxon>
        <taxon>Ceratotherium</taxon>
    </lineage>
</organism>
<feature type="non-terminal residue" evidence="5">
    <location>
        <position position="1"/>
    </location>
</feature>
<keyword evidence="4" id="KW-1185">Reference proteome</keyword>
<evidence type="ECO:0000313" key="5">
    <source>
        <dbReference type="RefSeq" id="XP_014649686.1"/>
    </source>
</evidence>
<keyword evidence="2" id="KW-0393">Immunoglobulin domain</keyword>